<evidence type="ECO:0000313" key="3">
    <source>
        <dbReference type="EMBL" id="ACO48143.1"/>
    </source>
</evidence>
<evidence type="ECO:0000259" key="1">
    <source>
        <dbReference type="Pfam" id="PF01408"/>
    </source>
</evidence>
<dbReference type="Pfam" id="PF22725">
    <property type="entry name" value="GFO_IDH_MocA_C3"/>
    <property type="match status" value="1"/>
</dbReference>
<dbReference type="EMBL" id="CP001117">
    <property type="protein sequence ID" value="ACO48143.1"/>
    <property type="molecule type" value="Genomic_DNA"/>
</dbReference>
<dbReference type="GO" id="GO:0000166">
    <property type="term" value="F:nucleotide binding"/>
    <property type="evidence" value="ECO:0007669"/>
    <property type="project" value="InterPro"/>
</dbReference>
<dbReference type="PANTHER" id="PTHR43377">
    <property type="entry name" value="BILIVERDIN REDUCTASE A"/>
    <property type="match status" value="1"/>
</dbReference>
<dbReference type="Pfam" id="PF01408">
    <property type="entry name" value="GFO_IDH_MocA"/>
    <property type="match status" value="1"/>
</dbReference>
<dbReference type="PANTHER" id="PTHR43377:SF1">
    <property type="entry name" value="BILIVERDIN REDUCTASE A"/>
    <property type="match status" value="1"/>
</dbReference>
<evidence type="ECO:0000259" key="2">
    <source>
        <dbReference type="Pfam" id="PF22725"/>
    </source>
</evidence>
<geneLocation type="plasmid" evidence="4">
    <name>pDeide3</name>
</geneLocation>
<protein>
    <submittedName>
        <fullName evidence="3">Putative NADH-dependent dehydrogenase, putative inositol 2-dehydrogenase</fullName>
    </submittedName>
</protein>
<keyword evidence="3" id="KW-0614">Plasmid</keyword>
<dbReference type="OrthoDB" id="9815825at2"/>
<dbReference type="AlphaFoldDB" id="C1D3R4"/>
<evidence type="ECO:0000313" key="4">
    <source>
        <dbReference type="Proteomes" id="UP000002208"/>
    </source>
</evidence>
<dbReference type="KEGG" id="ddr:Deide_3p01930"/>
<dbReference type="RefSeq" id="WP_012695016.1">
    <property type="nucleotide sequence ID" value="NC_012528.1"/>
</dbReference>
<dbReference type="Proteomes" id="UP000002208">
    <property type="component" value="Plasmid 3"/>
</dbReference>
<dbReference type="Gene3D" id="3.40.50.720">
    <property type="entry name" value="NAD(P)-binding Rossmann-like Domain"/>
    <property type="match status" value="1"/>
</dbReference>
<feature type="domain" description="GFO/IDH/MocA-like oxidoreductase" evidence="2">
    <location>
        <begin position="126"/>
        <end position="242"/>
    </location>
</feature>
<accession>C1D3R4</accession>
<dbReference type="Gene3D" id="3.30.360.10">
    <property type="entry name" value="Dihydrodipicolinate Reductase, domain 2"/>
    <property type="match status" value="1"/>
</dbReference>
<proteinExistence type="predicted"/>
<keyword evidence="4" id="KW-1185">Reference proteome</keyword>
<gene>
    <name evidence="3" type="ordered locus">Deide_3p01930</name>
</gene>
<dbReference type="InterPro" id="IPR000683">
    <property type="entry name" value="Gfo/Idh/MocA-like_OxRdtase_N"/>
</dbReference>
<sequence length="324" mass="34582">MSGLSVGLIGTGLMGRTHAQGWQTRPGVLTCVYAPDERARTFAREFNLRPCASTEELLDRVDIVDLCTPTPTHPDLAVQAARAGRHVICEKPLALTLAEADRIMAACRTAGVRLFVAHVLRFFPQYRAAWDQVQAGNIGIPRVLRLSRVSSPPAPGSWLLDEAQSGGVPLDLMIHDLDFARWVAGEVNTVYAAGRHHGGRTMVQVTLSHISGAISLIEGGWAAPAGVFRTALDLAGTRGVIEWSSDAPAALRRHGPQPEPRQLGAALPALAGDPYAAELLHAYQAIEEGLPFLVEPEDARAALALSHAVRRSLASGQAVGMEDA</sequence>
<dbReference type="SUPFAM" id="SSF55347">
    <property type="entry name" value="Glyceraldehyde-3-phosphate dehydrogenase-like, C-terminal domain"/>
    <property type="match status" value="1"/>
</dbReference>
<dbReference type="InterPro" id="IPR051450">
    <property type="entry name" value="Gfo/Idh/MocA_Oxidoreductases"/>
</dbReference>
<dbReference type="HOGENOM" id="CLU_023194_1_2_0"/>
<feature type="domain" description="Gfo/Idh/MocA-like oxidoreductase N-terminal" evidence="1">
    <location>
        <begin position="5"/>
        <end position="118"/>
    </location>
</feature>
<dbReference type="InterPro" id="IPR036291">
    <property type="entry name" value="NAD(P)-bd_dom_sf"/>
</dbReference>
<organism evidence="3 4">
    <name type="scientific">Deinococcus deserti (strain DSM 17065 / CIP 109153 / LMG 22923 / VCD115)</name>
    <dbReference type="NCBI Taxonomy" id="546414"/>
    <lineage>
        <taxon>Bacteria</taxon>
        <taxon>Thermotogati</taxon>
        <taxon>Deinococcota</taxon>
        <taxon>Deinococci</taxon>
        <taxon>Deinococcales</taxon>
        <taxon>Deinococcaceae</taxon>
        <taxon>Deinococcus</taxon>
    </lineage>
</organism>
<reference evidence="3 4" key="1">
    <citation type="journal article" date="2009" name="PLoS Genet.">
        <title>Alliance of proteomics and genomics to unravel the specificities of Sahara bacterium Deinococcus deserti.</title>
        <authorList>
            <person name="de Groot A."/>
            <person name="Dulermo R."/>
            <person name="Ortet P."/>
            <person name="Blanchard L."/>
            <person name="Guerin P."/>
            <person name="Fernandez B."/>
            <person name="Vacherie B."/>
            <person name="Dossat C."/>
            <person name="Jolivet E."/>
            <person name="Siguier P."/>
            <person name="Chandler M."/>
            <person name="Barakat M."/>
            <person name="Dedieu A."/>
            <person name="Barbe V."/>
            <person name="Heulin T."/>
            <person name="Sommer S."/>
            <person name="Achouak W."/>
            <person name="Armengaud J."/>
        </authorList>
    </citation>
    <scope>NUCLEOTIDE SEQUENCE [LARGE SCALE GENOMIC DNA]</scope>
    <source>
        <strain evidence="4">DSM 17065 / CIP 109153 / LMG 22923 / VCD115</strain>
        <plasmid evidence="4">pDeide3</plasmid>
    </source>
</reference>
<dbReference type="InterPro" id="IPR055170">
    <property type="entry name" value="GFO_IDH_MocA-like_dom"/>
</dbReference>
<dbReference type="SUPFAM" id="SSF51735">
    <property type="entry name" value="NAD(P)-binding Rossmann-fold domains"/>
    <property type="match status" value="1"/>
</dbReference>
<name>C1D3R4_DEIDV</name>